<evidence type="ECO:0000313" key="6">
    <source>
        <dbReference type="EMBL" id="OTG00806.1"/>
    </source>
</evidence>
<dbReference type="OrthoDB" id="439808at2759"/>
<evidence type="ECO:0000256" key="1">
    <source>
        <dbReference type="ARBA" id="ARBA00022884"/>
    </source>
</evidence>
<keyword evidence="1 2" id="KW-0694">RNA-binding</keyword>
<gene>
    <name evidence="6" type="ORF">HannXRQ_Chr13g0395131</name>
    <name evidence="5" type="ORF">HanXRQr2_Chr13g0578621</name>
</gene>
<dbReference type="EMBL" id="MNCJ02000328">
    <property type="protein sequence ID" value="KAF5772570.1"/>
    <property type="molecule type" value="Genomic_DNA"/>
</dbReference>
<dbReference type="SMART" id="SM00360">
    <property type="entry name" value="RRM"/>
    <property type="match status" value="2"/>
</dbReference>
<feature type="region of interest" description="Disordered" evidence="3">
    <location>
        <begin position="270"/>
        <end position="292"/>
    </location>
</feature>
<feature type="domain" description="RRM" evidence="4">
    <location>
        <begin position="100"/>
        <end position="178"/>
    </location>
</feature>
<dbReference type="GO" id="GO:1990904">
    <property type="term" value="C:ribonucleoprotein complex"/>
    <property type="evidence" value="ECO:0000318"/>
    <property type="project" value="GO_Central"/>
</dbReference>
<evidence type="ECO:0000259" key="4">
    <source>
        <dbReference type="PROSITE" id="PS50102"/>
    </source>
</evidence>
<evidence type="ECO:0000256" key="2">
    <source>
        <dbReference type="PROSITE-ProRule" id="PRU00176"/>
    </source>
</evidence>
<dbReference type="STRING" id="4232.A0A251SR69"/>
<dbReference type="Proteomes" id="UP000215914">
    <property type="component" value="Chromosome 13"/>
</dbReference>
<reference evidence="6" key="2">
    <citation type="submission" date="2017-02" db="EMBL/GenBank/DDBJ databases">
        <title>Sunflower complete genome.</title>
        <authorList>
            <person name="Langlade N."/>
            <person name="Munos S."/>
        </authorList>
    </citation>
    <scope>NUCLEOTIDE SEQUENCE [LARGE SCALE GENOMIC DNA]</scope>
    <source>
        <tissue evidence="6">Leaves</tissue>
    </source>
</reference>
<dbReference type="InterPro" id="IPR000504">
    <property type="entry name" value="RRM_dom"/>
</dbReference>
<dbReference type="InParanoid" id="A0A251SR69"/>
<dbReference type="InterPro" id="IPR012677">
    <property type="entry name" value="Nucleotide-bd_a/b_plait_sf"/>
</dbReference>
<dbReference type="GO" id="GO:0005737">
    <property type="term" value="C:cytoplasm"/>
    <property type="evidence" value="ECO:0000318"/>
    <property type="project" value="GO_Central"/>
</dbReference>
<dbReference type="PROSITE" id="PS50102">
    <property type="entry name" value="RRM"/>
    <property type="match status" value="2"/>
</dbReference>
<organism evidence="6 7">
    <name type="scientific">Helianthus annuus</name>
    <name type="common">Common sunflower</name>
    <dbReference type="NCBI Taxonomy" id="4232"/>
    <lineage>
        <taxon>Eukaryota</taxon>
        <taxon>Viridiplantae</taxon>
        <taxon>Streptophyta</taxon>
        <taxon>Embryophyta</taxon>
        <taxon>Tracheophyta</taxon>
        <taxon>Spermatophyta</taxon>
        <taxon>Magnoliopsida</taxon>
        <taxon>eudicotyledons</taxon>
        <taxon>Gunneridae</taxon>
        <taxon>Pentapetalae</taxon>
        <taxon>asterids</taxon>
        <taxon>campanulids</taxon>
        <taxon>Asterales</taxon>
        <taxon>Asteraceae</taxon>
        <taxon>Asteroideae</taxon>
        <taxon>Heliantheae alliance</taxon>
        <taxon>Heliantheae</taxon>
        <taxon>Helianthus</taxon>
    </lineage>
</organism>
<sequence>MFFIHILFEAPKETKMAALESLPLSFFRLHHSSNPPLISHSTSNLSIPISTTKFTIKSYPHLSISRKSQTSSSVAAAAALQEDVSSEQSENTQKEIPQNNRLFVLNLPWSYSSDDLKNLFGECGTVEDAEIIKRKKDGKSRGYAFVTMASTEEALSVIQKYDSYELMGRIIRVEFAKENKKSPPPQSSGEKRYKVYVSNLAWRARSNNLRDLFGAEFNPLSTRVVFESPDGRSAGYGFVSFASKEEAESAISALNGKELLGRPITLALSDRSADKSGTEEQNTSDEQPVVKI</sequence>
<name>A0A251SR69_HELAN</name>
<dbReference type="InterPro" id="IPR035979">
    <property type="entry name" value="RBD_domain_sf"/>
</dbReference>
<protein>
    <submittedName>
        <fullName evidence="6">Putative RNA-binding (RRM/RBD/RNP motifs) family protein</fullName>
    </submittedName>
    <submittedName>
        <fullName evidence="5">RNA recognition motif domain, nucleotide-binding alpha-beta plait domain superfamily</fullName>
    </submittedName>
</protein>
<dbReference type="Pfam" id="PF00076">
    <property type="entry name" value="RRM_1"/>
    <property type="match status" value="2"/>
</dbReference>
<dbReference type="SUPFAM" id="SSF54928">
    <property type="entry name" value="RNA-binding domain, RBD"/>
    <property type="match status" value="1"/>
</dbReference>
<reference evidence="5" key="3">
    <citation type="submission" date="2020-06" db="EMBL/GenBank/DDBJ databases">
        <title>Helianthus annuus Genome sequencing and assembly Release 2.</title>
        <authorList>
            <person name="Gouzy J."/>
            <person name="Langlade N."/>
            <person name="Munos S."/>
        </authorList>
    </citation>
    <scope>NUCLEOTIDE SEQUENCE</scope>
    <source>
        <tissue evidence="5">Leaves</tissue>
    </source>
</reference>
<accession>A0A251SR69</accession>
<dbReference type="GO" id="GO:0003729">
    <property type="term" value="F:mRNA binding"/>
    <property type="evidence" value="ECO:0000318"/>
    <property type="project" value="GO_Central"/>
</dbReference>
<dbReference type="InterPro" id="IPR050502">
    <property type="entry name" value="Euk_RNA-bind_prot"/>
</dbReference>
<feature type="domain" description="RRM" evidence="4">
    <location>
        <begin position="193"/>
        <end position="271"/>
    </location>
</feature>
<dbReference type="OMA" id="AFQQRWN"/>
<keyword evidence="7" id="KW-1185">Reference proteome</keyword>
<evidence type="ECO:0000313" key="7">
    <source>
        <dbReference type="Proteomes" id="UP000215914"/>
    </source>
</evidence>
<proteinExistence type="predicted"/>
<dbReference type="GO" id="GO:0009507">
    <property type="term" value="C:chloroplast"/>
    <property type="evidence" value="ECO:0000318"/>
    <property type="project" value="GO_Central"/>
</dbReference>
<dbReference type="EMBL" id="CM007902">
    <property type="protein sequence ID" value="OTG00806.1"/>
    <property type="molecule type" value="Genomic_DNA"/>
</dbReference>
<dbReference type="PANTHER" id="PTHR48025:SF6">
    <property type="entry name" value="RRM DOMAIN-CONTAINING PROTEIN"/>
    <property type="match status" value="1"/>
</dbReference>
<dbReference type="PANTHER" id="PTHR48025">
    <property type="entry name" value="OS02G0815200 PROTEIN"/>
    <property type="match status" value="1"/>
</dbReference>
<reference evidence="5 7" key="1">
    <citation type="journal article" date="2017" name="Nature">
        <title>The sunflower genome provides insights into oil metabolism, flowering and Asterid evolution.</title>
        <authorList>
            <person name="Badouin H."/>
            <person name="Gouzy J."/>
            <person name="Grassa C.J."/>
            <person name="Murat F."/>
            <person name="Staton S.E."/>
            <person name="Cottret L."/>
            <person name="Lelandais-Briere C."/>
            <person name="Owens G.L."/>
            <person name="Carrere S."/>
            <person name="Mayjonade B."/>
            <person name="Legrand L."/>
            <person name="Gill N."/>
            <person name="Kane N.C."/>
            <person name="Bowers J.E."/>
            <person name="Hubner S."/>
            <person name="Bellec A."/>
            <person name="Berard A."/>
            <person name="Berges H."/>
            <person name="Blanchet N."/>
            <person name="Boniface M.C."/>
            <person name="Brunel D."/>
            <person name="Catrice O."/>
            <person name="Chaidir N."/>
            <person name="Claudel C."/>
            <person name="Donnadieu C."/>
            <person name="Faraut T."/>
            <person name="Fievet G."/>
            <person name="Helmstetter N."/>
            <person name="King M."/>
            <person name="Knapp S.J."/>
            <person name="Lai Z."/>
            <person name="Le Paslier M.C."/>
            <person name="Lippi Y."/>
            <person name="Lorenzon L."/>
            <person name="Mandel J.R."/>
            <person name="Marage G."/>
            <person name="Marchand G."/>
            <person name="Marquand E."/>
            <person name="Bret-Mestries E."/>
            <person name="Morien E."/>
            <person name="Nambeesan S."/>
            <person name="Nguyen T."/>
            <person name="Pegot-Espagnet P."/>
            <person name="Pouilly N."/>
            <person name="Raftis F."/>
            <person name="Sallet E."/>
            <person name="Schiex T."/>
            <person name="Thomas J."/>
            <person name="Vandecasteele C."/>
            <person name="Vares D."/>
            <person name="Vear F."/>
            <person name="Vautrin S."/>
            <person name="Crespi M."/>
            <person name="Mangin B."/>
            <person name="Burke J.M."/>
            <person name="Salse J."/>
            <person name="Munos S."/>
            <person name="Vincourt P."/>
            <person name="Rieseberg L.H."/>
            <person name="Langlade N.B."/>
        </authorList>
    </citation>
    <scope>NUCLEOTIDE SEQUENCE [LARGE SCALE GENOMIC DNA]</scope>
    <source>
        <strain evidence="7">cv. SF193</strain>
        <tissue evidence="5">Leaves</tissue>
    </source>
</reference>
<evidence type="ECO:0000313" key="5">
    <source>
        <dbReference type="EMBL" id="KAF5772570.1"/>
    </source>
</evidence>
<dbReference type="GO" id="GO:0005634">
    <property type="term" value="C:nucleus"/>
    <property type="evidence" value="ECO:0000318"/>
    <property type="project" value="GO_Central"/>
</dbReference>
<evidence type="ECO:0000256" key="3">
    <source>
        <dbReference type="SAM" id="MobiDB-lite"/>
    </source>
</evidence>
<dbReference type="Gene3D" id="3.30.70.330">
    <property type="match status" value="2"/>
</dbReference>
<dbReference type="AlphaFoldDB" id="A0A251SR69"/>
<dbReference type="Gramene" id="mRNA:HanXRQr2_Chr13g0578621">
    <property type="protein sequence ID" value="mRNA:HanXRQr2_Chr13g0578621"/>
    <property type="gene ID" value="HanXRQr2_Chr13g0578621"/>
</dbReference>